<reference evidence="6" key="1">
    <citation type="submission" date="2021-01" db="EMBL/GenBank/DDBJ databases">
        <authorList>
            <person name="Corre E."/>
            <person name="Pelletier E."/>
            <person name="Niang G."/>
            <person name="Scheremetjew M."/>
            <person name="Finn R."/>
            <person name="Kale V."/>
            <person name="Holt S."/>
            <person name="Cochrane G."/>
            <person name="Meng A."/>
            <person name="Brown T."/>
            <person name="Cohen L."/>
        </authorList>
    </citation>
    <scope>NUCLEOTIDE SEQUENCE</scope>
    <source>
        <strain evidence="6">CCMP127</strain>
    </source>
</reference>
<evidence type="ECO:0000256" key="3">
    <source>
        <dbReference type="ARBA" id="ARBA00023235"/>
    </source>
</evidence>
<evidence type="ECO:0000256" key="1">
    <source>
        <dbReference type="ARBA" id="ARBA00000971"/>
    </source>
</evidence>
<evidence type="ECO:0000256" key="2">
    <source>
        <dbReference type="ARBA" id="ARBA00023110"/>
    </source>
</evidence>
<dbReference type="GO" id="GO:0003755">
    <property type="term" value="F:peptidyl-prolyl cis-trans isomerase activity"/>
    <property type="evidence" value="ECO:0007669"/>
    <property type="project" value="UniProtKB-UniRule"/>
</dbReference>
<dbReference type="EC" id="5.2.1.8" evidence="4"/>
<name>A0A7S3P3T2_9STRA</name>
<dbReference type="PANTHER" id="PTHR11071:SF561">
    <property type="entry name" value="PEPTIDYL-PROLYL CIS-TRANS ISOMERASE D-RELATED"/>
    <property type="match status" value="1"/>
</dbReference>
<comment type="function">
    <text evidence="4">PPIases accelerate the folding of proteins. It catalyzes the cis-trans isomerization of proline imidic peptide bonds in oligopeptides.</text>
</comment>
<comment type="similarity">
    <text evidence="4">Belongs to the cyclophilin-type PPIase family.</text>
</comment>
<dbReference type="PANTHER" id="PTHR11071">
    <property type="entry name" value="PEPTIDYL-PROLYL CIS-TRANS ISOMERASE"/>
    <property type="match status" value="1"/>
</dbReference>
<dbReference type="AlphaFoldDB" id="A0A7S3P3T2"/>
<evidence type="ECO:0000313" key="6">
    <source>
        <dbReference type="EMBL" id="CAE0410931.1"/>
    </source>
</evidence>
<dbReference type="GO" id="GO:0016018">
    <property type="term" value="F:cyclosporin A binding"/>
    <property type="evidence" value="ECO:0007669"/>
    <property type="project" value="TreeGrafter"/>
</dbReference>
<protein>
    <recommendedName>
        <fullName evidence="4">Peptidyl-prolyl cis-trans isomerase</fullName>
        <shortName evidence="4">PPIase</shortName>
        <ecNumber evidence="4">5.2.1.8</ecNumber>
    </recommendedName>
</protein>
<dbReference type="GO" id="GO:0006457">
    <property type="term" value="P:protein folding"/>
    <property type="evidence" value="ECO:0007669"/>
    <property type="project" value="TreeGrafter"/>
</dbReference>
<dbReference type="InterPro" id="IPR002130">
    <property type="entry name" value="Cyclophilin-type_PPIase_dom"/>
</dbReference>
<dbReference type="Pfam" id="PF00160">
    <property type="entry name" value="Pro_isomerase"/>
    <property type="match status" value="1"/>
</dbReference>
<evidence type="ECO:0000256" key="4">
    <source>
        <dbReference type="RuleBase" id="RU363019"/>
    </source>
</evidence>
<keyword evidence="2 4" id="KW-0697">Rotamase</keyword>
<dbReference type="PROSITE" id="PS50072">
    <property type="entry name" value="CSA_PPIASE_2"/>
    <property type="match status" value="1"/>
</dbReference>
<dbReference type="SUPFAM" id="SSF50891">
    <property type="entry name" value="Cyclophilin-like"/>
    <property type="match status" value="1"/>
</dbReference>
<gene>
    <name evidence="6" type="ORF">ACOF00016_LOCUS8343</name>
</gene>
<feature type="domain" description="PPIase cyclophilin-type" evidence="5">
    <location>
        <begin position="55"/>
        <end position="220"/>
    </location>
</feature>
<sequence>MSHTTRKGCQLYAFVATCLCLVASIVAYDVPLEKADPPLMKPRETLPEITHRVYFTIEVDGEEQEEKIIFGLFGTSTPKTVENFVALANCDHGLGKKSGKPLCYKGTPIHRIVPGFGFSGGDVVFHDGTGGESIWGGVFDDESFAVRHNTRGLISMANRGRNTNGSQFFVNTAKTQWLDGKFVAFGMVLEGADLIYDVIEDYGQFGGTPTGKVIIKDCGTMPLLPEDKKVHYVTEWETE</sequence>
<evidence type="ECO:0000259" key="5">
    <source>
        <dbReference type="PROSITE" id="PS50072"/>
    </source>
</evidence>
<dbReference type="FunFam" id="2.40.100.10:FF:000025">
    <property type="entry name" value="Peptidyl-prolyl cis-trans isomerase CYP19-2"/>
    <property type="match status" value="1"/>
</dbReference>
<dbReference type="InterPro" id="IPR029000">
    <property type="entry name" value="Cyclophilin-like_dom_sf"/>
</dbReference>
<dbReference type="Gene3D" id="2.40.100.10">
    <property type="entry name" value="Cyclophilin-like"/>
    <property type="match status" value="1"/>
</dbReference>
<keyword evidence="3 4" id="KW-0413">Isomerase</keyword>
<proteinExistence type="inferred from homology"/>
<dbReference type="PRINTS" id="PR00153">
    <property type="entry name" value="CSAPPISMRASE"/>
</dbReference>
<comment type="catalytic activity">
    <reaction evidence="1 4">
        <text>[protein]-peptidylproline (omega=180) = [protein]-peptidylproline (omega=0)</text>
        <dbReference type="Rhea" id="RHEA:16237"/>
        <dbReference type="Rhea" id="RHEA-COMP:10747"/>
        <dbReference type="Rhea" id="RHEA-COMP:10748"/>
        <dbReference type="ChEBI" id="CHEBI:83833"/>
        <dbReference type="ChEBI" id="CHEBI:83834"/>
        <dbReference type="EC" id="5.2.1.8"/>
    </reaction>
</comment>
<organism evidence="6">
    <name type="scientific">Amphora coffeiformis</name>
    <dbReference type="NCBI Taxonomy" id="265554"/>
    <lineage>
        <taxon>Eukaryota</taxon>
        <taxon>Sar</taxon>
        <taxon>Stramenopiles</taxon>
        <taxon>Ochrophyta</taxon>
        <taxon>Bacillariophyta</taxon>
        <taxon>Bacillariophyceae</taxon>
        <taxon>Bacillariophycidae</taxon>
        <taxon>Thalassiophysales</taxon>
        <taxon>Catenulaceae</taxon>
        <taxon>Amphora</taxon>
    </lineage>
</organism>
<dbReference type="EMBL" id="HBIM01009912">
    <property type="protein sequence ID" value="CAE0410931.1"/>
    <property type="molecule type" value="Transcribed_RNA"/>
</dbReference>
<accession>A0A7S3P3T2</accession>
<dbReference type="GO" id="GO:0005737">
    <property type="term" value="C:cytoplasm"/>
    <property type="evidence" value="ECO:0007669"/>
    <property type="project" value="TreeGrafter"/>
</dbReference>